<feature type="region of interest" description="Disordered" evidence="1">
    <location>
        <begin position="91"/>
        <end position="136"/>
    </location>
</feature>
<evidence type="ECO:0000256" key="1">
    <source>
        <dbReference type="SAM" id="MobiDB-lite"/>
    </source>
</evidence>
<evidence type="ECO:0000313" key="3">
    <source>
        <dbReference type="Proteomes" id="UP000309038"/>
    </source>
</evidence>
<accession>A0A4S4KB02</accession>
<keyword evidence="3" id="KW-1185">Reference proteome</keyword>
<proteinExistence type="predicted"/>
<feature type="compositionally biased region" description="Polar residues" evidence="1">
    <location>
        <begin position="122"/>
        <end position="136"/>
    </location>
</feature>
<evidence type="ECO:0000313" key="2">
    <source>
        <dbReference type="EMBL" id="THG95136.1"/>
    </source>
</evidence>
<sequence>MKAPIITLLLRDGTLYFLLILFMNVAEIMVETVNGASALSPVSEFLALIPPILISRFLLNLRQIDNDDDEEAEVTHVSTLGFRASVSVGNMGESLDHGPAEYDDARGEPEDSFDDPIDHSVDANNEVYSLSEITPR</sequence>
<organism evidence="2 3">
    <name type="scientific">Hermanssonia centrifuga</name>
    <dbReference type="NCBI Taxonomy" id="98765"/>
    <lineage>
        <taxon>Eukaryota</taxon>
        <taxon>Fungi</taxon>
        <taxon>Dikarya</taxon>
        <taxon>Basidiomycota</taxon>
        <taxon>Agaricomycotina</taxon>
        <taxon>Agaricomycetes</taxon>
        <taxon>Polyporales</taxon>
        <taxon>Meruliaceae</taxon>
        <taxon>Hermanssonia</taxon>
    </lineage>
</organism>
<gene>
    <name evidence="2" type="ORF">EW026_g6455</name>
</gene>
<dbReference type="Proteomes" id="UP000309038">
    <property type="component" value="Unassembled WGS sequence"/>
</dbReference>
<comment type="caution">
    <text evidence="2">The sequence shown here is derived from an EMBL/GenBank/DDBJ whole genome shotgun (WGS) entry which is preliminary data.</text>
</comment>
<name>A0A4S4KB02_9APHY</name>
<protein>
    <submittedName>
        <fullName evidence="2">Uncharacterized protein</fullName>
    </submittedName>
</protein>
<reference evidence="2 3" key="1">
    <citation type="submission" date="2019-02" db="EMBL/GenBank/DDBJ databases">
        <title>Genome sequencing of the rare red list fungi Phlebia centrifuga.</title>
        <authorList>
            <person name="Buettner E."/>
            <person name="Kellner H."/>
        </authorList>
    </citation>
    <scope>NUCLEOTIDE SEQUENCE [LARGE SCALE GENOMIC DNA]</scope>
    <source>
        <strain evidence="2 3">DSM 108282</strain>
    </source>
</reference>
<dbReference type="AlphaFoldDB" id="A0A4S4KB02"/>
<feature type="compositionally biased region" description="Basic and acidic residues" evidence="1">
    <location>
        <begin position="94"/>
        <end position="109"/>
    </location>
</feature>
<dbReference type="EMBL" id="SGPJ01000353">
    <property type="protein sequence ID" value="THG95136.1"/>
    <property type="molecule type" value="Genomic_DNA"/>
</dbReference>